<dbReference type="InterPro" id="IPR001647">
    <property type="entry name" value="HTH_TetR"/>
</dbReference>
<dbReference type="InterPro" id="IPR036271">
    <property type="entry name" value="Tet_transcr_reg_TetR-rel_C_sf"/>
</dbReference>
<evidence type="ECO:0000256" key="2">
    <source>
        <dbReference type="PROSITE-ProRule" id="PRU00335"/>
    </source>
</evidence>
<gene>
    <name evidence="4" type="ORF">DZC30_16015</name>
</gene>
<dbReference type="EMBL" id="QURR01000021">
    <property type="protein sequence ID" value="RGE42956.1"/>
    <property type="molecule type" value="Genomic_DNA"/>
</dbReference>
<feature type="DNA-binding region" description="H-T-H motif" evidence="2">
    <location>
        <begin position="36"/>
        <end position="55"/>
    </location>
</feature>
<evidence type="ECO:0000259" key="3">
    <source>
        <dbReference type="PROSITE" id="PS50977"/>
    </source>
</evidence>
<dbReference type="Proteomes" id="UP000261948">
    <property type="component" value="Unassembled WGS sequence"/>
</dbReference>
<organism evidence="4 5">
    <name type="scientific">Comamonas testosteroni</name>
    <name type="common">Pseudomonas testosteroni</name>
    <dbReference type="NCBI Taxonomy" id="285"/>
    <lineage>
        <taxon>Bacteria</taxon>
        <taxon>Pseudomonadati</taxon>
        <taxon>Pseudomonadota</taxon>
        <taxon>Betaproteobacteria</taxon>
        <taxon>Burkholderiales</taxon>
        <taxon>Comamonadaceae</taxon>
        <taxon>Comamonas</taxon>
    </lineage>
</organism>
<dbReference type="InterPro" id="IPR050109">
    <property type="entry name" value="HTH-type_TetR-like_transc_reg"/>
</dbReference>
<keyword evidence="1 2" id="KW-0238">DNA-binding</keyword>
<dbReference type="SUPFAM" id="SSF46689">
    <property type="entry name" value="Homeodomain-like"/>
    <property type="match status" value="1"/>
</dbReference>
<accession>A0A373FFQ1</accession>
<dbReference type="Gene3D" id="1.10.10.60">
    <property type="entry name" value="Homeodomain-like"/>
    <property type="match status" value="1"/>
</dbReference>
<dbReference type="GO" id="GO:0003677">
    <property type="term" value="F:DNA binding"/>
    <property type="evidence" value="ECO:0007669"/>
    <property type="project" value="UniProtKB-UniRule"/>
</dbReference>
<feature type="domain" description="HTH tetR-type" evidence="3">
    <location>
        <begin position="13"/>
        <end position="73"/>
    </location>
</feature>
<evidence type="ECO:0000313" key="4">
    <source>
        <dbReference type="EMBL" id="RGE42956.1"/>
    </source>
</evidence>
<evidence type="ECO:0000256" key="1">
    <source>
        <dbReference type="ARBA" id="ARBA00023125"/>
    </source>
</evidence>
<dbReference type="OrthoDB" id="6860332at2"/>
<dbReference type="PRINTS" id="PR00455">
    <property type="entry name" value="HTHTETR"/>
</dbReference>
<protein>
    <submittedName>
        <fullName evidence="4">TetR family transcriptional regulator</fullName>
    </submittedName>
</protein>
<dbReference type="PANTHER" id="PTHR30328">
    <property type="entry name" value="TRANSCRIPTIONAL REPRESSOR"/>
    <property type="match status" value="1"/>
</dbReference>
<proteinExistence type="predicted"/>
<dbReference type="PROSITE" id="PS50977">
    <property type="entry name" value="HTH_TETR_2"/>
    <property type="match status" value="1"/>
</dbReference>
<evidence type="ECO:0000313" key="5">
    <source>
        <dbReference type="Proteomes" id="UP000261948"/>
    </source>
</evidence>
<dbReference type="Pfam" id="PF00440">
    <property type="entry name" value="TetR_N"/>
    <property type="match status" value="1"/>
</dbReference>
<dbReference type="GO" id="GO:0045892">
    <property type="term" value="P:negative regulation of DNA-templated transcription"/>
    <property type="evidence" value="ECO:0007669"/>
    <property type="project" value="InterPro"/>
</dbReference>
<dbReference type="InterPro" id="IPR013573">
    <property type="entry name" value="Tscrpt_reg_YcdC_C"/>
</dbReference>
<dbReference type="PANTHER" id="PTHR30328:SF54">
    <property type="entry name" value="HTH-TYPE TRANSCRIPTIONAL REPRESSOR SCO4008"/>
    <property type="match status" value="1"/>
</dbReference>
<dbReference type="Pfam" id="PF08362">
    <property type="entry name" value="TetR_C_3"/>
    <property type="match status" value="1"/>
</dbReference>
<dbReference type="AlphaFoldDB" id="A0A373FFQ1"/>
<reference evidence="4 5" key="1">
    <citation type="submission" date="2018-08" db="EMBL/GenBank/DDBJ databases">
        <title>Comamonas testosteroni strain SWCO2.</title>
        <authorList>
            <person name="Jiang N."/>
            <person name="Zhang X.Z."/>
        </authorList>
    </citation>
    <scope>NUCLEOTIDE SEQUENCE [LARGE SCALE GENOMIC DNA]</scope>
    <source>
        <strain evidence="4 5">SWCO2</strain>
    </source>
</reference>
<dbReference type="Gene3D" id="1.10.357.10">
    <property type="entry name" value="Tetracycline Repressor, domain 2"/>
    <property type="match status" value="1"/>
</dbReference>
<name>A0A373FFQ1_COMTE</name>
<comment type="caution">
    <text evidence="4">The sequence shown here is derived from an EMBL/GenBank/DDBJ whole genome shotgun (WGS) entry which is preliminary data.</text>
</comment>
<sequence length="209" mass="23477">MTDSTPVARRTREQIQLAIREAAIAEFSSHGFKGASTQAISERAGLTKPQLHYYIESKQALYDELLYALLEGWSAAFAFDPALDDPAQIIGNYVRRKLDYALDNPELSRIFTNEVLGGGSRLGKYWPLALASTQQKVELMGEWMAQGRMRKLDARVLLMQIWGMTQHYADYAVQARVMLGLEDDQPIDREHIARELTNSVLLGCGMAPI</sequence>
<dbReference type="SUPFAM" id="SSF48498">
    <property type="entry name" value="Tetracyclin repressor-like, C-terminal domain"/>
    <property type="match status" value="1"/>
</dbReference>
<keyword evidence="5" id="KW-1185">Reference proteome</keyword>
<dbReference type="InterPro" id="IPR009057">
    <property type="entry name" value="Homeodomain-like_sf"/>
</dbReference>